<dbReference type="PATRIC" id="fig|445709.3.peg.1335"/>
<dbReference type="Gene3D" id="3.30.450.40">
    <property type="match status" value="1"/>
</dbReference>
<dbReference type="STRING" id="445709.ABW99_06205"/>
<dbReference type="EMBL" id="CP011568">
    <property type="protein sequence ID" value="AKJ67868.1"/>
    <property type="molecule type" value="Genomic_DNA"/>
</dbReference>
<dbReference type="Pfam" id="PF01614">
    <property type="entry name" value="IclR_C"/>
    <property type="match status" value="1"/>
</dbReference>
<evidence type="ECO:0000259" key="5">
    <source>
        <dbReference type="PROSITE" id="PS51078"/>
    </source>
</evidence>
<accession>A0A0G3ELD2</accession>
<evidence type="ECO:0000259" key="4">
    <source>
        <dbReference type="PROSITE" id="PS51077"/>
    </source>
</evidence>
<feature type="domain" description="HTH iclR-type" evidence="4">
    <location>
        <begin position="3"/>
        <end position="65"/>
    </location>
</feature>
<dbReference type="InterPro" id="IPR005471">
    <property type="entry name" value="Tscrpt_reg_IclR_N"/>
</dbReference>
<name>A0A0G3ELD2_9BURK</name>
<dbReference type="Proteomes" id="UP000036700">
    <property type="component" value="Chromosome"/>
</dbReference>
<dbReference type="Pfam" id="PF09339">
    <property type="entry name" value="HTH_IclR"/>
    <property type="match status" value="1"/>
</dbReference>
<evidence type="ECO:0000313" key="7">
    <source>
        <dbReference type="Proteomes" id="UP000036700"/>
    </source>
</evidence>
<dbReference type="KEGG" id="ptx:ABW99_06205"/>
<dbReference type="PANTHER" id="PTHR30136:SF35">
    <property type="entry name" value="HTH-TYPE TRANSCRIPTIONAL REGULATOR RV1719"/>
    <property type="match status" value="1"/>
</dbReference>
<protein>
    <submittedName>
        <fullName evidence="6">IclR family transcriptional regulator</fullName>
    </submittedName>
</protein>
<evidence type="ECO:0000256" key="2">
    <source>
        <dbReference type="ARBA" id="ARBA00023125"/>
    </source>
</evidence>
<gene>
    <name evidence="6" type="ORF">ABW99_06205</name>
</gene>
<dbReference type="OrthoDB" id="8858707at2"/>
<dbReference type="InterPro" id="IPR014757">
    <property type="entry name" value="Tscrpt_reg_IclR_C"/>
</dbReference>
<organism evidence="6 7">
    <name type="scientific">Pandoraea thiooxydans</name>
    <dbReference type="NCBI Taxonomy" id="445709"/>
    <lineage>
        <taxon>Bacteria</taxon>
        <taxon>Pseudomonadati</taxon>
        <taxon>Pseudomonadota</taxon>
        <taxon>Betaproteobacteria</taxon>
        <taxon>Burkholderiales</taxon>
        <taxon>Burkholderiaceae</taxon>
        <taxon>Pandoraea</taxon>
    </lineage>
</organism>
<dbReference type="SMART" id="SM00346">
    <property type="entry name" value="HTH_ICLR"/>
    <property type="match status" value="1"/>
</dbReference>
<dbReference type="Gene3D" id="1.10.10.10">
    <property type="entry name" value="Winged helix-like DNA-binding domain superfamily/Winged helix DNA-binding domain"/>
    <property type="match status" value="1"/>
</dbReference>
<proteinExistence type="predicted"/>
<dbReference type="GO" id="GO:0045892">
    <property type="term" value="P:negative regulation of DNA-templated transcription"/>
    <property type="evidence" value="ECO:0007669"/>
    <property type="project" value="TreeGrafter"/>
</dbReference>
<keyword evidence="2" id="KW-0238">DNA-binding</keyword>
<evidence type="ECO:0000256" key="3">
    <source>
        <dbReference type="ARBA" id="ARBA00023163"/>
    </source>
</evidence>
<sequence length="252" mass="28063">MDVKLVSRTLDLIEVFAECRRPLPLTELARLLDAPVSSCLALVRTLTNRGYLYEVKKRGGYYPTKRLLNAALQIDLGDPLLEVVREYLAQLRDQTDETVVFGKLQETSVVYLDVVESTRAIRYNAKPGEHRSVHANSIGKSLFGQLSAQQRMALAAKLDFRRYTENTLCDLESLVADVETSKKRGWYANIGESAADLAAIAMPVELAGQAYGISVVGPIQRILSHRERYLESLRQVVATLLSESKLTLDAPP</sequence>
<dbReference type="PROSITE" id="PS51078">
    <property type="entry name" value="ICLR_ED"/>
    <property type="match status" value="1"/>
</dbReference>
<dbReference type="GO" id="GO:0003677">
    <property type="term" value="F:DNA binding"/>
    <property type="evidence" value="ECO:0007669"/>
    <property type="project" value="UniProtKB-KW"/>
</dbReference>
<evidence type="ECO:0000256" key="1">
    <source>
        <dbReference type="ARBA" id="ARBA00023015"/>
    </source>
</evidence>
<dbReference type="InterPro" id="IPR029016">
    <property type="entry name" value="GAF-like_dom_sf"/>
</dbReference>
<dbReference type="InterPro" id="IPR036388">
    <property type="entry name" value="WH-like_DNA-bd_sf"/>
</dbReference>
<dbReference type="SUPFAM" id="SSF46785">
    <property type="entry name" value="Winged helix' DNA-binding domain"/>
    <property type="match status" value="1"/>
</dbReference>
<dbReference type="RefSeq" id="WP_047213661.1">
    <property type="nucleotide sequence ID" value="NZ_CP011568.3"/>
</dbReference>
<reference evidence="7" key="1">
    <citation type="submission" date="2015-06" db="EMBL/GenBank/DDBJ databases">
        <authorList>
            <person name="Lim Y.L."/>
            <person name="Ee R."/>
            <person name="Yong D."/>
            <person name="How K.Y."/>
            <person name="Yin W.F."/>
            <person name="Chan K.G."/>
        </authorList>
    </citation>
    <scope>NUCLEOTIDE SEQUENCE [LARGE SCALE GENOMIC DNA]</scope>
    <source>
        <strain evidence="7">DSM 25325</strain>
    </source>
</reference>
<evidence type="ECO:0000313" key="6">
    <source>
        <dbReference type="EMBL" id="AKJ67868.1"/>
    </source>
</evidence>
<keyword evidence="3" id="KW-0804">Transcription</keyword>
<keyword evidence="7" id="KW-1185">Reference proteome</keyword>
<dbReference type="AlphaFoldDB" id="A0A0G3ELD2"/>
<feature type="domain" description="IclR-ED" evidence="5">
    <location>
        <begin position="66"/>
        <end position="250"/>
    </location>
</feature>
<dbReference type="InterPro" id="IPR036390">
    <property type="entry name" value="WH_DNA-bd_sf"/>
</dbReference>
<dbReference type="InterPro" id="IPR050707">
    <property type="entry name" value="HTH_MetabolicPath_Reg"/>
</dbReference>
<dbReference type="GO" id="GO:0003700">
    <property type="term" value="F:DNA-binding transcription factor activity"/>
    <property type="evidence" value="ECO:0007669"/>
    <property type="project" value="TreeGrafter"/>
</dbReference>
<dbReference type="SUPFAM" id="SSF55781">
    <property type="entry name" value="GAF domain-like"/>
    <property type="match status" value="1"/>
</dbReference>
<keyword evidence="1" id="KW-0805">Transcription regulation</keyword>
<dbReference type="PROSITE" id="PS51077">
    <property type="entry name" value="HTH_ICLR"/>
    <property type="match status" value="1"/>
</dbReference>
<dbReference type="PANTHER" id="PTHR30136">
    <property type="entry name" value="HELIX-TURN-HELIX TRANSCRIPTIONAL REGULATOR, ICLR FAMILY"/>
    <property type="match status" value="1"/>
</dbReference>